<accession>A0A6J4KAA4</accession>
<feature type="region of interest" description="Disordered" evidence="1">
    <location>
        <begin position="12"/>
        <end position="41"/>
    </location>
</feature>
<sequence>MTDFAEEIRRRVAAARDAAGEQPEQGGNHAQAQADQLAQRKSRVATLATEIDQRFREAAEHSSGAMLYHQQADTAGRMTAVLSWRSPTPARDLRIYVNPSEGLMEWSWMVNRVVKRAQRVDPLTFDTSRLNELIFRLSDQEAWRKGEPPSTL</sequence>
<dbReference type="AlphaFoldDB" id="A0A6J4KAA4"/>
<evidence type="ECO:0000313" key="2">
    <source>
        <dbReference type="EMBL" id="CAA9299907.1"/>
    </source>
</evidence>
<dbReference type="EMBL" id="CADCTC010000290">
    <property type="protein sequence ID" value="CAA9299907.1"/>
    <property type="molecule type" value="Genomic_DNA"/>
</dbReference>
<gene>
    <name evidence="2" type="ORF">AVDCRST_MAG77-5533</name>
</gene>
<name>A0A6J4KAA4_9CHLR</name>
<protein>
    <submittedName>
        <fullName evidence="2">Uncharacterized protein</fullName>
    </submittedName>
</protein>
<reference evidence="2" key="1">
    <citation type="submission" date="2020-02" db="EMBL/GenBank/DDBJ databases">
        <authorList>
            <person name="Meier V. D."/>
        </authorList>
    </citation>
    <scope>NUCLEOTIDE SEQUENCE</scope>
    <source>
        <strain evidence="2">AVDCRST_MAG77</strain>
    </source>
</reference>
<proteinExistence type="predicted"/>
<evidence type="ECO:0000256" key="1">
    <source>
        <dbReference type="SAM" id="MobiDB-lite"/>
    </source>
</evidence>
<organism evidence="2">
    <name type="scientific">uncultured Chloroflexota bacterium</name>
    <dbReference type="NCBI Taxonomy" id="166587"/>
    <lineage>
        <taxon>Bacteria</taxon>
        <taxon>Bacillati</taxon>
        <taxon>Chloroflexota</taxon>
        <taxon>environmental samples</taxon>
    </lineage>
</organism>